<organism evidence="1 2">
    <name type="scientific">Kribbella karoonensis</name>
    <dbReference type="NCBI Taxonomy" id="324851"/>
    <lineage>
        <taxon>Bacteria</taxon>
        <taxon>Bacillati</taxon>
        <taxon>Actinomycetota</taxon>
        <taxon>Actinomycetes</taxon>
        <taxon>Propionibacteriales</taxon>
        <taxon>Kribbellaceae</taxon>
        <taxon>Kribbella</taxon>
    </lineage>
</organism>
<keyword evidence="2" id="KW-1185">Reference proteome</keyword>
<sequence length="65" mass="7065">MIGWPTSAAEAVAVQEELRGRVEVVDRVTLATAVAQVLRLTPTYRLPETTRLADRACREGLRSGG</sequence>
<accession>A0ABN2EQY6</accession>
<evidence type="ECO:0000313" key="1">
    <source>
        <dbReference type="EMBL" id="GAA1614996.1"/>
    </source>
</evidence>
<dbReference type="Proteomes" id="UP001500190">
    <property type="component" value="Unassembled WGS sequence"/>
</dbReference>
<evidence type="ECO:0000313" key="2">
    <source>
        <dbReference type="Proteomes" id="UP001500190"/>
    </source>
</evidence>
<reference evidence="1 2" key="1">
    <citation type="journal article" date="2019" name="Int. J. Syst. Evol. Microbiol.">
        <title>The Global Catalogue of Microorganisms (GCM) 10K type strain sequencing project: providing services to taxonomists for standard genome sequencing and annotation.</title>
        <authorList>
            <consortium name="The Broad Institute Genomics Platform"/>
            <consortium name="The Broad Institute Genome Sequencing Center for Infectious Disease"/>
            <person name="Wu L."/>
            <person name="Ma J."/>
        </authorList>
    </citation>
    <scope>NUCLEOTIDE SEQUENCE [LARGE SCALE GENOMIC DNA]</scope>
    <source>
        <strain evidence="1 2">JCM 14304</strain>
    </source>
</reference>
<name>A0ABN2EQY6_9ACTN</name>
<proteinExistence type="predicted"/>
<gene>
    <name evidence="1" type="ORF">GCM10009742_78160</name>
</gene>
<comment type="caution">
    <text evidence="1">The sequence shown here is derived from an EMBL/GenBank/DDBJ whole genome shotgun (WGS) entry which is preliminary data.</text>
</comment>
<dbReference type="EMBL" id="BAAAND010000013">
    <property type="protein sequence ID" value="GAA1614996.1"/>
    <property type="molecule type" value="Genomic_DNA"/>
</dbReference>
<protein>
    <submittedName>
        <fullName evidence="1">Uncharacterized protein</fullName>
    </submittedName>
</protein>
<dbReference type="Gene3D" id="3.30.2170.10">
    <property type="entry name" value="archaeoglobus fulgidus dsm 4304 superfamily"/>
    <property type="match status" value="1"/>
</dbReference>